<comment type="pathway">
    <text evidence="1">Amino-sugar metabolism; N-acetylneuraminate degradation; D-fructose 6-phosphate from N-acetylneuraminate: step 5/5.</text>
</comment>
<feature type="active site" description="Proton acceptor; for ring-opening step" evidence="1">
    <location>
        <position position="171"/>
    </location>
</feature>
<comment type="caution">
    <text evidence="4">The sequence shown here is derived from an EMBL/GenBank/DDBJ whole genome shotgun (WGS) entry which is preliminary data.</text>
</comment>
<evidence type="ECO:0000313" key="4">
    <source>
        <dbReference type="EMBL" id="GJM49044.1"/>
    </source>
</evidence>
<dbReference type="HAMAP" id="MF_01241">
    <property type="entry name" value="GlcN6P_deamin"/>
    <property type="match status" value="1"/>
</dbReference>
<dbReference type="InterPro" id="IPR052960">
    <property type="entry name" value="GlcN6P_deaminase-like"/>
</dbReference>
<evidence type="ECO:0000313" key="6">
    <source>
        <dbReference type="Proteomes" id="UP001207736"/>
    </source>
</evidence>
<dbReference type="PANTHER" id="PTHR42892">
    <property type="entry name" value="GLUCOSAMINE-6-PHOSPHATE DEAMINASE-LIKE PROTEIN BT_0258-RELATED"/>
    <property type="match status" value="1"/>
</dbReference>
<dbReference type="Gene3D" id="3.40.50.1360">
    <property type="match status" value="1"/>
</dbReference>
<gene>
    <name evidence="1" type="primary">nagB</name>
    <name evidence="4" type="ORF">RCZ15_00200</name>
    <name evidence="5" type="ORF">RCZ16_06230</name>
</gene>
<keyword evidence="1" id="KW-0119">Carbohydrate metabolism</keyword>
<reference evidence="4 7" key="1">
    <citation type="submission" date="2021-11" db="EMBL/GenBank/DDBJ databases">
        <title>Draft genome sequence of Capnocytophaga sp. strain KC07075 isolated from cat oral cavity.</title>
        <authorList>
            <person name="Suzuki M."/>
            <person name="Imaoka K."/>
            <person name="Kimura M."/>
            <person name="Morikawa S."/>
            <person name="Maeda K."/>
        </authorList>
    </citation>
    <scope>NUCLEOTIDE SEQUENCE</scope>
    <source>
        <strain evidence="4">KC07075</strain>
        <strain evidence="5 7">KC07079</strain>
    </source>
</reference>
<dbReference type="PANTHER" id="PTHR42892:SF1">
    <property type="entry name" value="GLUCOSAMINE-6-PHOSPHATE ISOMERASE"/>
    <property type="match status" value="1"/>
</dbReference>
<comment type="similarity">
    <text evidence="1">Belongs to the glucosamine/galactosamine-6-phosphate isomerase family. NagB subfamily.</text>
</comment>
<dbReference type="SUPFAM" id="SSF100950">
    <property type="entry name" value="NagB/RpiA/CoA transferase-like"/>
    <property type="match status" value="1"/>
</dbReference>
<proteinExistence type="inferred from homology"/>
<dbReference type="SUPFAM" id="SSF102588">
    <property type="entry name" value="LmbE-like"/>
    <property type="match status" value="1"/>
</dbReference>
<sequence>MSKLYSKNDQRIKHQPAGQQEEMRYEKIHNVVFDDAQAASLAVAHEIADLITLKQSEGLPCVLGLATGSSPIKVYKELVRLHKEEGLSFKNVITFNLDEYYPMSKQDPQSYWHFMHKHLFDHIDINPANIHIPNGEIPKEQVREYCNQYEDKIQKAGGIDFQLLGIGRTGHIGFNEPGSNINSATRMVTLNKVTKTDAAETFGGYKNVPQKAITMGVGTVLSARRIVLLAWGINKAEIIEKTIEGDISTHIPATFLQEHNNTTFVIDQTAASNLTRFKTPWLVSDYDFKKNYDEITRAVVWLCDRLKKPILGLREEDYLENGLGNLLVEKSAYDMNIKIFNRIQRTITGWPGGKPNADDQYRPERELPHKKRVIIFSPHPDDDVISMGGTFDRLVEQGHEVHIAYQTSGSTAVADTEALRFVEVAHDMLLGKTDVSHLEEVIKILRNKKAGDKETLDVWKLKGNIRRHECYGATRYYNVPDENLHFLNLPFYETQAVEKQPIGEADIKIIEELIRRVKPHQIYAAGDLADPHGTHKVALDGIFAALERLKHEEYMKDCWVWLYRGAWHEWDIHEMEMVVPMTRDQVLRKRQAIFFHQSQKDGAMYMGSDMREFWQRAEERNADTAKRFRELGFAQYEAMEAFRRYFF</sequence>
<protein>
    <recommendedName>
        <fullName evidence="1">Glucosamine-6-phosphate deaminase</fullName>
        <ecNumber evidence="1">3.5.99.6</ecNumber>
    </recommendedName>
    <alternativeName>
        <fullName evidence="1">GlcN6P deaminase</fullName>
        <shortName evidence="1">GNPDA</shortName>
    </alternativeName>
    <alternativeName>
        <fullName evidence="1">Glucosamine-6-phosphate isomerase</fullName>
    </alternativeName>
</protein>
<keyword evidence="1" id="KW-0378">Hydrolase</keyword>
<feature type="compositionally biased region" description="Basic and acidic residues" evidence="2">
    <location>
        <begin position="1"/>
        <end position="12"/>
    </location>
</feature>
<dbReference type="GO" id="GO:0006046">
    <property type="term" value="P:N-acetylglucosamine catabolic process"/>
    <property type="evidence" value="ECO:0007669"/>
    <property type="project" value="UniProtKB-UniRule"/>
</dbReference>
<feature type="domain" description="Glucosamine/galactosamine-6-phosphate isomerase" evidence="3">
    <location>
        <begin position="35"/>
        <end position="263"/>
    </location>
</feature>
<dbReference type="Proteomes" id="UP001208692">
    <property type="component" value="Unassembled WGS sequence"/>
</dbReference>
<comment type="function">
    <text evidence="1">Catalyzes the reversible isomerization-deamination of glucosamine 6-phosphate (GlcN6P) to form fructose 6-phosphate (Fru6P) and ammonium ion.</text>
</comment>
<organism evidence="4 6">
    <name type="scientific">Capnocytophaga catalasegens</name>
    <dbReference type="NCBI Taxonomy" id="1004260"/>
    <lineage>
        <taxon>Bacteria</taxon>
        <taxon>Pseudomonadati</taxon>
        <taxon>Bacteroidota</taxon>
        <taxon>Flavobacteriia</taxon>
        <taxon>Flavobacteriales</taxon>
        <taxon>Flavobacteriaceae</taxon>
        <taxon>Capnocytophaga</taxon>
    </lineage>
</organism>
<dbReference type="InterPro" id="IPR037171">
    <property type="entry name" value="NagB/RpiA_transferase-like"/>
</dbReference>
<dbReference type="Proteomes" id="UP001207736">
    <property type="component" value="Unassembled WGS sequence"/>
</dbReference>
<dbReference type="NCBIfam" id="NF002557">
    <property type="entry name" value="PRK02122.1"/>
    <property type="match status" value="1"/>
</dbReference>
<comment type="catalytic activity">
    <reaction evidence="1">
        <text>alpha-D-glucosamine 6-phosphate + H2O = beta-D-fructose 6-phosphate + NH4(+)</text>
        <dbReference type="Rhea" id="RHEA:12172"/>
        <dbReference type="ChEBI" id="CHEBI:15377"/>
        <dbReference type="ChEBI" id="CHEBI:28938"/>
        <dbReference type="ChEBI" id="CHEBI:57634"/>
        <dbReference type="ChEBI" id="CHEBI:75989"/>
        <dbReference type="EC" id="3.5.99.6"/>
    </reaction>
</comment>
<dbReference type="InterPro" id="IPR004547">
    <property type="entry name" value="Glucosamine6P_isomerase"/>
</dbReference>
<dbReference type="InterPro" id="IPR003737">
    <property type="entry name" value="GlcNAc_PI_deacetylase-related"/>
</dbReference>
<dbReference type="CDD" id="cd01399">
    <property type="entry name" value="GlcN6P_deaminase"/>
    <property type="match status" value="1"/>
</dbReference>
<dbReference type="InterPro" id="IPR006148">
    <property type="entry name" value="Glc/Gal-6P_isomerase"/>
</dbReference>
<feature type="active site" description="Proton acceptor; for enolization step" evidence="1">
    <location>
        <position position="98"/>
    </location>
</feature>
<keyword evidence="7" id="KW-1185">Reference proteome</keyword>
<dbReference type="GO" id="GO:0005975">
    <property type="term" value="P:carbohydrate metabolic process"/>
    <property type="evidence" value="ECO:0007669"/>
    <property type="project" value="InterPro"/>
</dbReference>
<dbReference type="Pfam" id="PF01182">
    <property type="entry name" value="Glucosamine_iso"/>
    <property type="match status" value="1"/>
</dbReference>
<dbReference type="Pfam" id="PF02585">
    <property type="entry name" value="PIG-L"/>
    <property type="match status" value="1"/>
</dbReference>
<dbReference type="NCBIfam" id="TIGR00502">
    <property type="entry name" value="nagB"/>
    <property type="match status" value="1"/>
</dbReference>
<dbReference type="GO" id="GO:0004342">
    <property type="term" value="F:glucosamine-6-phosphate deaminase activity"/>
    <property type="evidence" value="ECO:0007669"/>
    <property type="project" value="UniProtKB-UniRule"/>
</dbReference>
<feature type="active site" description="For ring-opening step" evidence="1">
    <location>
        <position position="176"/>
    </location>
</feature>
<evidence type="ECO:0000313" key="7">
    <source>
        <dbReference type="Proteomes" id="UP001208692"/>
    </source>
</evidence>
<dbReference type="InterPro" id="IPR024078">
    <property type="entry name" value="LmbE-like_dom_sf"/>
</dbReference>
<dbReference type="AlphaFoldDB" id="A0AAV5ARD6"/>
<evidence type="ECO:0000256" key="2">
    <source>
        <dbReference type="SAM" id="MobiDB-lite"/>
    </source>
</evidence>
<evidence type="ECO:0000256" key="1">
    <source>
        <dbReference type="HAMAP-Rule" id="MF_01241"/>
    </source>
</evidence>
<accession>A0AAV5ARD6</accession>
<dbReference type="Gene3D" id="3.40.50.10320">
    <property type="entry name" value="LmbE-like"/>
    <property type="match status" value="1"/>
</dbReference>
<evidence type="ECO:0000313" key="5">
    <source>
        <dbReference type="EMBL" id="GJM52305.1"/>
    </source>
</evidence>
<name>A0AAV5ARD6_9FLAO</name>
<evidence type="ECO:0000259" key="3">
    <source>
        <dbReference type="Pfam" id="PF01182"/>
    </source>
</evidence>
<dbReference type="EC" id="3.5.99.6" evidence="1"/>
<comment type="caution">
    <text evidence="1">Lacks conserved residue(s) required for the propagation of feature annotation.</text>
</comment>
<dbReference type="GO" id="GO:0019262">
    <property type="term" value="P:N-acetylneuraminate catabolic process"/>
    <property type="evidence" value="ECO:0007669"/>
    <property type="project" value="UniProtKB-UniRule"/>
</dbReference>
<feature type="region of interest" description="Disordered" evidence="2">
    <location>
        <begin position="1"/>
        <end position="21"/>
    </location>
</feature>
<dbReference type="EMBL" id="BQKB01000011">
    <property type="protein sequence ID" value="GJM52305.1"/>
    <property type="molecule type" value="Genomic_DNA"/>
</dbReference>
<dbReference type="RefSeq" id="WP_264844962.1">
    <property type="nucleotide sequence ID" value="NZ_BPMA01000002.1"/>
</dbReference>
<dbReference type="EMBL" id="BQKA01000001">
    <property type="protein sequence ID" value="GJM49044.1"/>
    <property type="molecule type" value="Genomic_DNA"/>
</dbReference>